<dbReference type="GO" id="GO:0034198">
    <property type="term" value="P:cellular response to amino acid starvation"/>
    <property type="evidence" value="ECO:0007669"/>
    <property type="project" value="TreeGrafter"/>
</dbReference>
<dbReference type="OrthoDB" id="311712at2759"/>
<organism evidence="2 3">
    <name type="scientific">Acaulospora morrowiae</name>
    <dbReference type="NCBI Taxonomy" id="94023"/>
    <lineage>
        <taxon>Eukaryota</taxon>
        <taxon>Fungi</taxon>
        <taxon>Fungi incertae sedis</taxon>
        <taxon>Mucoromycota</taxon>
        <taxon>Glomeromycotina</taxon>
        <taxon>Glomeromycetes</taxon>
        <taxon>Diversisporales</taxon>
        <taxon>Acaulosporaceae</taxon>
        <taxon>Acaulospora</taxon>
    </lineage>
</organism>
<feature type="non-terminal residue" evidence="2">
    <location>
        <position position="98"/>
    </location>
</feature>
<evidence type="ECO:0000313" key="2">
    <source>
        <dbReference type="EMBL" id="CAG8793114.1"/>
    </source>
</evidence>
<evidence type="ECO:0000313" key="3">
    <source>
        <dbReference type="Proteomes" id="UP000789342"/>
    </source>
</evidence>
<dbReference type="GO" id="GO:0035859">
    <property type="term" value="C:Seh1-associated complex"/>
    <property type="evidence" value="ECO:0007669"/>
    <property type="project" value="TreeGrafter"/>
</dbReference>
<name>A0A9N9JTM9_9GLOM</name>
<feature type="non-terminal residue" evidence="2">
    <location>
        <position position="1"/>
    </location>
</feature>
<comment type="caution">
    <text evidence="2">The sequence shown here is derived from an EMBL/GenBank/DDBJ whole genome shotgun (WGS) entry which is preliminary data.</text>
</comment>
<keyword evidence="3" id="KW-1185">Reference proteome</keyword>
<evidence type="ECO:0000256" key="1">
    <source>
        <dbReference type="SAM" id="MobiDB-lite"/>
    </source>
</evidence>
<dbReference type="GO" id="GO:0035591">
    <property type="term" value="F:signaling adaptor activity"/>
    <property type="evidence" value="ECO:0007669"/>
    <property type="project" value="TreeGrafter"/>
</dbReference>
<reference evidence="2" key="1">
    <citation type="submission" date="2021-06" db="EMBL/GenBank/DDBJ databases">
        <authorList>
            <person name="Kallberg Y."/>
            <person name="Tangrot J."/>
            <person name="Rosling A."/>
        </authorList>
    </citation>
    <scope>NUCLEOTIDE SEQUENCE</scope>
    <source>
        <strain evidence="2">CL551</strain>
    </source>
</reference>
<dbReference type="GO" id="GO:1904263">
    <property type="term" value="P:positive regulation of TORC1 signaling"/>
    <property type="evidence" value="ECO:0007669"/>
    <property type="project" value="TreeGrafter"/>
</dbReference>
<proteinExistence type="predicted"/>
<protein>
    <submittedName>
        <fullName evidence="2">584_t:CDS:1</fullName>
    </submittedName>
</protein>
<dbReference type="PANTHER" id="PTHR46170">
    <property type="entry name" value="GATOR COMPLEX PROTEIN WDR59"/>
    <property type="match status" value="1"/>
</dbReference>
<dbReference type="AlphaFoldDB" id="A0A9N9JTM9"/>
<sequence length="98" mass="11047">YTISPKTSPSDVVHSEDPSQEKTTFYQRITIPVKQTGGSMSISPSSRDVVLAARNGIFIIDLENQNEPPRPLYHLTKWDVADVQWNPHPARDEWVAST</sequence>
<dbReference type="PANTHER" id="PTHR46170:SF1">
    <property type="entry name" value="GATOR COMPLEX PROTEIN WDR59"/>
    <property type="match status" value="1"/>
</dbReference>
<gene>
    <name evidence="2" type="ORF">AMORRO_LOCUS18314</name>
</gene>
<accession>A0A9N9JTM9</accession>
<dbReference type="EMBL" id="CAJVPV010063617">
    <property type="protein sequence ID" value="CAG8793114.1"/>
    <property type="molecule type" value="Genomic_DNA"/>
</dbReference>
<dbReference type="Proteomes" id="UP000789342">
    <property type="component" value="Unassembled WGS sequence"/>
</dbReference>
<feature type="compositionally biased region" description="Polar residues" evidence="1">
    <location>
        <begin position="1"/>
        <end position="10"/>
    </location>
</feature>
<dbReference type="InterPro" id="IPR049567">
    <property type="entry name" value="WDR59-like"/>
</dbReference>
<feature type="region of interest" description="Disordered" evidence="1">
    <location>
        <begin position="1"/>
        <end position="25"/>
    </location>
</feature>
<dbReference type="GO" id="GO:0005774">
    <property type="term" value="C:vacuolar membrane"/>
    <property type="evidence" value="ECO:0007669"/>
    <property type="project" value="TreeGrafter"/>
</dbReference>